<accession>A0A7U2F8V3</accession>
<evidence type="ECO:0000313" key="1">
    <source>
        <dbReference type="EMBL" id="QRD00553.1"/>
    </source>
</evidence>
<dbReference type="Proteomes" id="UP000663193">
    <property type="component" value="Chromosome 11"/>
</dbReference>
<name>A0A7U2F8V3_PHANO</name>
<dbReference type="AlphaFoldDB" id="A0A7U2F8V3"/>
<keyword evidence="2" id="KW-1185">Reference proteome</keyword>
<evidence type="ECO:0000313" key="2">
    <source>
        <dbReference type="Proteomes" id="UP000663193"/>
    </source>
</evidence>
<dbReference type="VEuPathDB" id="FungiDB:JI435_438330"/>
<reference evidence="2" key="1">
    <citation type="journal article" date="2021" name="BMC Genomics">
        <title>Chromosome-level genome assembly and manually-curated proteome of model necrotroph Parastagonospora nodorum Sn15 reveals a genome-wide trove of candidate effector homologs, and redundancy of virulence-related functions within an accessory chromosome.</title>
        <authorList>
            <person name="Bertazzoni S."/>
            <person name="Jones D.A.B."/>
            <person name="Phan H.T."/>
            <person name="Tan K.-C."/>
            <person name="Hane J.K."/>
        </authorList>
    </citation>
    <scope>NUCLEOTIDE SEQUENCE [LARGE SCALE GENOMIC DNA]</scope>
    <source>
        <strain evidence="2">SN15 / ATCC MYA-4574 / FGSC 10173)</strain>
    </source>
</reference>
<protein>
    <submittedName>
        <fullName evidence="1">Uncharacterized protein</fullName>
    </submittedName>
</protein>
<gene>
    <name evidence="1" type="ORF">JI435_438330</name>
</gene>
<sequence>MLQESLNTCSALAILEEVCAGDYPIEIKFPGWLCDHGEWITGYDQLCSGTSLPETSCAMKYNNAVEYFKQDWICRRCSLKHGTKRPQWLQYNSGSSIFCKRCAAPRGIGPGNNSIEFIICMKVHQPRDGSAAKRCRFTTRVGGMTHVDDDGKPLCRNNLCDNPMPFDGMDGSNDYKDKYALRLKNDIREQNTWLCKIDGEKNKKVEHCSFEGCGKHFVSHGIPIASY</sequence>
<dbReference type="EMBL" id="CP069033">
    <property type="protein sequence ID" value="QRD00553.1"/>
    <property type="molecule type" value="Genomic_DNA"/>
</dbReference>
<proteinExistence type="predicted"/>
<organism evidence="1 2">
    <name type="scientific">Phaeosphaeria nodorum (strain SN15 / ATCC MYA-4574 / FGSC 10173)</name>
    <name type="common">Glume blotch fungus</name>
    <name type="synonym">Parastagonospora nodorum</name>
    <dbReference type="NCBI Taxonomy" id="321614"/>
    <lineage>
        <taxon>Eukaryota</taxon>
        <taxon>Fungi</taxon>
        <taxon>Dikarya</taxon>
        <taxon>Ascomycota</taxon>
        <taxon>Pezizomycotina</taxon>
        <taxon>Dothideomycetes</taxon>
        <taxon>Pleosporomycetidae</taxon>
        <taxon>Pleosporales</taxon>
        <taxon>Pleosporineae</taxon>
        <taxon>Phaeosphaeriaceae</taxon>
        <taxon>Parastagonospora</taxon>
    </lineage>
</organism>